<protein>
    <submittedName>
        <fullName evidence="2">Uncharacterized protein</fullName>
    </submittedName>
</protein>
<name>A0ABR6EKF6_9ACTN</name>
<evidence type="ECO:0000313" key="3">
    <source>
        <dbReference type="Proteomes" id="UP000766698"/>
    </source>
</evidence>
<keyword evidence="3" id="KW-1185">Reference proteome</keyword>
<accession>A0ABR6EKF6</accession>
<gene>
    <name evidence="2" type="ORF">GL263_15665</name>
</gene>
<evidence type="ECO:0000256" key="1">
    <source>
        <dbReference type="SAM" id="MobiDB-lite"/>
    </source>
</evidence>
<dbReference type="EMBL" id="WMLF01000220">
    <property type="protein sequence ID" value="MBB1244994.1"/>
    <property type="molecule type" value="Genomic_DNA"/>
</dbReference>
<dbReference type="RefSeq" id="WP_182856334.1">
    <property type="nucleotide sequence ID" value="NZ_WMLF01000220.1"/>
</dbReference>
<reference evidence="3" key="1">
    <citation type="journal article" date="2020" name="Syst. Appl. Microbiol.">
        <title>Streptomyces alkaliterrae sp. nov., isolated from an alkaline soil, and emended descriptions of Streptomyces alkaliphilus, Streptomyces calidiresistens and Streptomyces durbertensis.</title>
        <authorList>
            <person name="Swiecimska M."/>
            <person name="Golinska P."/>
            <person name="Nouioui I."/>
            <person name="Wypij M."/>
            <person name="Rai M."/>
            <person name="Sangal V."/>
            <person name="Goodfellow M."/>
        </authorList>
    </citation>
    <scope>NUCLEOTIDE SEQUENCE [LARGE SCALE GENOMIC DNA]</scope>
    <source>
        <strain evidence="3">DSM 104538</strain>
    </source>
</reference>
<proteinExistence type="predicted"/>
<sequence>MNTPGTINRPFPHGTTKQDSMTAPIHDTSLNDRSDKAGITLNRNREMQLLPESLSRSHMQDRLYEAESQRPAQRLLAARRMQRKAERASRRARRALAMALMQ</sequence>
<feature type="region of interest" description="Disordered" evidence="1">
    <location>
        <begin position="1"/>
        <end position="37"/>
    </location>
</feature>
<organism evidence="2 3">
    <name type="scientific">Streptomyces durbertensis</name>
    <dbReference type="NCBI Taxonomy" id="2448886"/>
    <lineage>
        <taxon>Bacteria</taxon>
        <taxon>Bacillati</taxon>
        <taxon>Actinomycetota</taxon>
        <taxon>Actinomycetes</taxon>
        <taxon>Kitasatosporales</taxon>
        <taxon>Streptomycetaceae</taxon>
        <taxon>Streptomyces</taxon>
    </lineage>
</organism>
<comment type="caution">
    <text evidence="2">The sequence shown here is derived from an EMBL/GenBank/DDBJ whole genome shotgun (WGS) entry which is preliminary data.</text>
</comment>
<dbReference type="Proteomes" id="UP000766698">
    <property type="component" value="Unassembled WGS sequence"/>
</dbReference>
<evidence type="ECO:0000313" key="2">
    <source>
        <dbReference type="EMBL" id="MBB1244994.1"/>
    </source>
</evidence>